<dbReference type="PANTHER" id="PTHR14239:SF10">
    <property type="entry name" value="REDUCTASE"/>
    <property type="match status" value="1"/>
</dbReference>
<dbReference type="PANTHER" id="PTHR14239">
    <property type="entry name" value="DUDULIN-RELATED"/>
    <property type="match status" value="1"/>
</dbReference>
<dbReference type="EMBL" id="JBHTMM010000089">
    <property type="protein sequence ID" value="MFD1311744.1"/>
    <property type="molecule type" value="Genomic_DNA"/>
</dbReference>
<dbReference type="RefSeq" id="WP_381233807.1">
    <property type="nucleotide sequence ID" value="NZ_JBHSKH010000016.1"/>
</dbReference>
<feature type="domain" description="Pyrroline-5-carboxylate reductase catalytic N-terminal" evidence="2">
    <location>
        <begin position="9"/>
        <end position="100"/>
    </location>
</feature>
<dbReference type="Pfam" id="PF03807">
    <property type="entry name" value="F420_oxidored"/>
    <property type="match status" value="1"/>
</dbReference>
<sequence length="217" mass="22754">MSTPSTALRVGILGAGNIGRPIGRHWSAAGHQVTFGSRSPERLSDFVSTACPDARVAGLAETAETNDILLLSVPYQAWEELLQSLGNTLAGKLIIDATNPMGLSADGRIISTLGSDRTQGRHASKTLPDSTVVRAFTHVMDELIWSRGTQQRHFWGMGYAGDDAAAKETVRGLILDAGFSPVDVGGLDDSASLDPGGALFPHMFTPADLRAAAGLSA</sequence>
<dbReference type="InterPro" id="IPR036291">
    <property type="entry name" value="NAD(P)-bd_dom_sf"/>
</dbReference>
<accession>A0ABW3XQ64</accession>
<protein>
    <submittedName>
        <fullName evidence="3">NADPH-dependent F420 reductase</fullName>
    </submittedName>
</protein>
<name>A0ABW3XQ64_9ACTN</name>
<dbReference type="Gene3D" id="3.40.50.720">
    <property type="entry name" value="NAD(P)-binding Rossmann-like Domain"/>
    <property type="match status" value="1"/>
</dbReference>
<proteinExistence type="predicted"/>
<comment type="caution">
    <text evidence="3">The sequence shown here is derived from an EMBL/GenBank/DDBJ whole genome shotgun (WGS) entry which is preliminary data.</text>
</comment>
<keyword evidence="4" id="KW-1185">Reference proteome</keyword>
<evidence type="ECO:0000313" key="4">
    <source>
        <dbReference type="Proteomes" id="UP001597058"/>
    </source>
</evidence>
<dbReference type="Proteomes" id="UP001597058">
    <property type="component" value="Unassembled WGS sequence"/>
</dbReference>
<dbReference type="SUPFAM" id="SSF51735">
    <property type="entry name" value="NAD(P)-binding Rossmann-fold domains"/>
    <property type="match status" value="1"/>
</dbReference>
<gene>
    <name evidence="3" type="ORF">ACFQ5X_38825</name>
</gene>
<evidence type="ECO:0000256" key="1">
    <source>
        <dbReference type="ARBA" id="ARBA00023002"/>
    </source>
</evidence>
<keyword evidence="1" id="KW-0560">Oxidoreductase</keyword>
<dbReference type="InterPro" id="IPR051267">
    <property type="entry name" value="STEAP_metalloreductase"/>
</dbReference>
<dbReference type="InterPro" id="IPR028939">
    <property type="entry name" value="P5C_Rdtase_cat_N"/>
</dbReference>
<reference evidence="4" key="1">
    <citation type="journal article" date="2019" name="Int. J. Syst. Evol. Microbiol.">
        <title>The Global Catalogue of Microorganisms (GCM) 10K type strain sequencing project: providing services to taxonomists for standard genome sequencing and annotation.</title>
        <authorList>
            <consortium name="The Broad Institute Genomics Platform"/>
            <consortium name="The Broad Institute Genome Sequencing Center for Infectious Disease"/>
            <person name="Wu L."/>
            <person name="Ma J."/>
        </authorList>
    </citation>
    <scope>NUCLEOTIDE SEQUENCE [LARGE SCALE GENOMIC DNA]</scope>
    <source>
        <strain evidence="4">CGMCC 4.7020</strain>
    </source>
</reference>
<evidence type="ECO:0000313" key="3">
    <source>
        <dbReference type="EMBL" id="MFD1311744.1"/>
    </source>
</evidence>
<evidence type="ECO:0000259" key="2">
    <source>
        <dbReference type="Pfam" id="PF03807"/>
    </source>
</evidence>
<organism evidence="3 4">
    <name type="scientific">Streptomyces kaempferi</name>
    <dbReference type="NCBI Taxonomy" id="333725"/>
    <lineage>
        <taxon>Bacteria</taxon>
        <taxon>Bacillati</taxon>
        <taxon>Actinomycetota</taxon>
        <taxon>Actinomycetes</taxon>
        <taxon>Kitasatosporales</taxon>
        <taxon>Streptomycetaceae</taxon>
        <taxon>Streptomyces</taxon>
    </lineage>
</organism>